<dbReference type="Gene3D" id="3.40.50.10180">
    <property type="entry name" value="Glycerate kinase, MOFRL-like N-terminal domain"/>
    <property type="match status" value="1"/>
</dbReference>
<sequence>MNSAMTITDALIDRLKRDAELVFRAALAAVDPAQAIARCCRRQGDQLHIQDRDFDLSRIRRVLLVGAGKATAAMARAVECLLGDRIDQGLISVKYGHTLHLAHIDTMEAGHPLPDANGMQAAQRILAMVQQARSDDLVIVLISGGGSALLPLPVQTVTLAQKVAATDQLLRCGATIHEINALRKHLSAIKGGRLAQAAAPASIITLMLSDVVGDQPDVIASGPTAPDGSTYGDCLDIVRRYDLGARLPSSVREHLAAGAAGRREETPKVNTHAWDHVYNRIVAGNGMALQAAAQTARGLGYRPLVLTSRLEGETRTVARVHAAIARQVTDTGEPAPPPVCILSGGETTVVVKGEGRGGRNQEFALAAALAMTDAPAMVLLAAGTDGSDGPTDAAGAFADPTTVRRAAQAGMDARRHLMDSDAYPLFDRLGDLLRTGPTGTNVMDLNIFLCPAAHGGSRR</sequence>
<dbReference type="InterPro" id="IPR038614">
    <property type="entry name" value="GK_N_sf"/>
</dbReference>
<keyword evidence="3 7" id="KW-0418">Kinase</keyword>
<name>A0AA41R298_9BACT</name>
<dbReference type="PANTHER" id="PTHR12227">
    <property type="entry name" value="GLYCERATE KINASE"/>
    <property type="match status" value="1"/>
</dbReference>
<evidence type="ECO:0000256" key="3">
    <source>
        <dbReference type="ARBA" id="ARBA00022777"/>
    </source>
</evidence>
<dbReference type="FunFam" id="3.40.50.10180:FF:000001">
    <property type="entry name" value="Glycerate kinase"/>
    <property type="match status" value="1"/>
</dbReference>
<evidence type="ECO:0000259" key="6">
    <source>
        <dbReference type="Pfam" id="PF13660"/>
    </source>
</evidence>
<keyword evidence="4" id="KW-0067">ATP-binding</keyword>
<evidence type="ECO:0000259" key="5">
    <source>
        <dbReference type="Pfam" id="PF05161"/>
    </source>
</evidence>
<keyword evidence="2" id="KW-0547">Nucleotide-binding</keyword>
<dbReference type="InterPro" id="IPR039760">
    <property type="entry name" value="MOFRL_protein"/>
</dbReference>
<dbReference type="InterPro" id="IPR007835">
    <property type="entry name" value="MOFRL"/>
</dbReference>
<evidence type="ECO:0000256" key="1">
    <source>
        <dbReference type="ARBA" id="ARBA00022679"/>
    </source>
</evidence>
<dbReference type="Pfam" id="PF13660">
    <property type="entry name" value="DUF4147"/>
    <property type="match status" value="1"/>
</dbReference>
<evidence type="ECO:0000313" key="8">
    <source>
        <dbReference type="Proteomes" id="UP001165427"/>
    </source>
</evidence>
<dbReference type="PANTHER" id="PTHR12227:SF0">
    <property type="entry name" value="GLYCERATE KINASE"/>
    <property type="match status" value="1"/>
</dbReference>
<keyword evidence="8" id="KW-1185">Reference proteome</keyword>
<dbReference type="FunFam" id="3.40.1480.10:FF:000002">
    <property type="entry name" value="Glycerate kinase"/>
    <property type="match status" value="1"/>
</dbReference>
<dbReference type="GO" id="GO:0005524">
    <property type="term" value="F:ATP binding"/>
    <property type="evidence" value="ECO:0007669"/>
    <property type="project" value="UniProtKB-KW"/>
</dbReference>
<evidence type="ECO:0000256" key="4">
    <source>
        <dbReference type="ARBA" id="ARBA00022840"/>
    </source>
</evidence>
<protein>
    <submittedName>
        <fullName evidence="7">Glycerate kinase</fullName>
    </submittedName>
</protein>
<dbReference type="GO" id="GO:0008887">
    <property type="term" value="F:glycerate kinase activity"/>
    <property type="evidence" value="ECO:0007669"/>
    <property type="project" value="InterPro"/>
</dbReference>
<reference evidence="7" key="1">
    <citation type="submission" date="2022-04" db="EMBL/GenBank/DDBJ databases">
        <title>Desulfatitalea alkaliphila sp. nov., a novel anaerobic sulfate-reducing bacterium isolated from terrestrial mud volcano, Taman Peninsula, Russia.</title>
        <authorList>
            <person name="Khomyakova M.A."/>
            <person name="Merkel A.Y."/>
            <person name="Slobodkin A.I."/>
        </authorList>
    </citation>
    <scope>NUCLEOTIDE SEQUENCE</scope>
    <source>
        <strain evidence="7">M08but</strain>
    </source>
</reference>
<keyword evidence="1" id="KW-0808">Transferase</keyword>
<dbReference type="SUPFAM" id="SSF82544">
    <property type="entry name" value="GckA/TtuD-like"/>
    <property type="match status" value="1"/>
</dbReference>
<dbReference type="GO" id="GO:0005737">
    <property type="term" value="C:cytoplasm"/>
    <property type="evidence" value="ECO:0007669"/>
    <property type="project" value="TreeGrafter"/>
</dbReference>
<dbReference type="Proteomes" id="UP001165427">
    <property type="component" value="Unassembled WGS sequence"/>
</dbReference>
<dbReference type="Pfam" id="PF05161">
    <property type="entry name" value="MOFRL"/>
    <property type="match status" value="1"/>
</dbReference>
<proteinExistence type="predicted"/>
<accession>A0AA41R298</accession>
<feature type="domain" description="MOFRL-associated" evidence="6">
    <location>
        <begin position="19"/>
        <end position="255"/>
    </location>
</feature>
<organism evidence="7 8">
    <name type="scientific">Desulfatitalea alkaliphila</name>
    <dbReference type="NCBI Taxonomy" id="2929485"/>
    <lineage>
        <taxon>Bacteria</taxon>
        <taxon>Pseudomonadati</taxon>
        <taxon>Thermodesulfobacteriota</taxon>
        <taxon>Desulfobacteria</taxon>
        <taxon>Desulfobacterales</taxon>
        <taxon>Desulfosarcinaceae</taxon>
        <taxon>Desulfatitalea</taxon>
    </lineage>
</organism>
<dbReference type="EMBL" id="JALJRB010000008">
    <property type="protein sequence ID" value="MCJ8500782.1"/>
    <property type="molecule type" value="Genomic_DNA"/>
</dbReference>
<dbReference type="AlphaFoldDB" id="A0AA41R298"/>
<comment type="caution">
    <text evidence="7">The sequence shown here is derived from an EMBL/GenBank/DDBJ whole genome shotgun (WGS) entry which is preliminary data.</text>
</comment>
<feature type="domain" description="MOFRL" evidence="5">
    <location>
        <begin position="339"/>
        <end position="444"/>
    </location>
</feature>
<dbReference type="RefSeq" id="WP_246906223.1">
    <property type="nucleotide sequence ID" value="NZ_JALJRB010000008.1"/>
</dbReference>
<dbReference type="InterPro" id="IPR037035">
    <property type="entry name" value="GK-like_C_sf"/>
</dbReference>
<dbReference type="InterPro" id="IPR025286">
    <property type="entry name" value="MOFRL_assoc_dom"/>
</dbReference>
<evidence type="ECO:0000256" key="2">
    <source>
        <dbReference type="ARBA" id="ARBA00022741"/>
    </source>
</evidence>
<evidence type="ECO:0000313" key="7">
    <source>
        <dbReference type="EMBL" id="MCJ8500782.1"/>
    </source>
</evidence>
<gene>
    <name evidence="7" type="ORF">MRX98_09390</name>
</gene>
<dbReference type="Gene3D" id="3.40.1480.10">
    <property type="entry name" value="MOFRL domain"/>
    <property type="match status" value="1"/>
</dbReference>